<reference evidence="3" key="1">
    <citation type="submission" date="2014-05" db="EMBL/GenBank/DDBJ databases">
        <title>The extremes of toxin expression variation revealed in two sympatric snake species.</title>
        <authorList>
            <person name="Margres M.J."/>
            <person name="Wray K.P."/>
            <person name="McGivern J.J."/>
            <person name="Seavy M."/>
            <person name="Sanader D."/>
            <person name="Facente J."/>
            <person name="Rokyta D.R."/>
        </authorList>
    </citation>
    <scope>NUCLEOTIDE SEQUENCE</scope>
</reference>
<feature type="region of interest" description="Disordered" evidence="1">
    <location>
        <begin position="832"/>
        <end position="958"/>
    </location>
</feature>
<feature type="compositionally biased region" description="Polar residues" evidence="1">
    <location>
        <begin position="203"/>
        <end position="214"/>
    </location>
</feature>
<feature type="compositionally biased region" description="Basic and acidic residues" evidence="1">
    <location>
        <begin position="522"/>
        <end position="535"/>
    </location>
</feature>
<feature type="compositionally biased region" description="Basic and acidic residues" evidence="1">
    <location>
        <begin position="832"/>
        <end position="866"/>
    </location>
</feature>
<feature type="region of interest" description="Disordered" evidence="1">
    <location>
        <begin position="782"/>
        <end position="809"/>
    </location>
</feature>
<evidence type="ECO:0000259" key="2">
    <source>
        <dbReference type="Pfam" id="PF15262"/>
    </source>
</evidence>
<accession>A0A0F7ZC11</accession>
<feature type="compositionally biased region" description="Polar residues" evidence="1">
    <location>
        <begin position="605"/>
        <end position="623"/>
    </location>
</feature>
<dbReference type="PANTHER" id="PTHR47743:SF1">
    <property type="entry name" value="CRACD-LIKE PROTEIN"/>
    <property type="match status" value="1"/>
</dbReference>
<dbReference type="AlphaFoldDB" id="A0A0F7ZC11"/>
<organism evidence="3">
    <name type="scientific">Crotalus adamanteus</name>
    <name type="common">Eastern diamondback rattlesnake</name>
    <dbReference type="NCBI Taxonomy" id="8729"/>
    <lineage>
        <taxon>Eukaryota</taxon>
        <taxon>Metazoa</taxon>
        <taxon>Chordata</taxon>
        <taxon>Craniata</taxon>
        <taxon>Vertebrata</taxon>
        <taxon>Euteleostomi</taxon>
        <taxon>Lepidosauria</taxon>
        <taxon>Squamata</taxon>
        <taxon>Bifurcata</taxon>
        <taxon>Unidentata</taxon>
        <taxon>Episquamata</taxon>
        <taxon>Toxicofera</taxon>
        <taxon>Serpentes</taxon>
        <taxon>Colubroidea</taxon>
        <taxon>Viperidae</taxon>
        <taxon>Crotalinae</taxon>
        <taxon>Crotalus</taxon>
    </lineage>
</organism>
<protein>
    <recommendedName>
        <fullName evidence="2">DUF4592 domain-containing protein</fullName>
    </recommendedName>
</protein>
<feature type="compositionally biased region" description="Polar residues" evidence="1">
    <location>
        <begin position="867"/>
        <end position="883"/>
    </location>
</feature>
<feature type="region of interest" description="Disordered" evidence="1">
    <location>
        <begin position="605"/>
        <end position="628"/>
    </location>
</feature>
<sequence>MNFTRSMDIKCQEAERFGEEVSGKKKSKFKSIKKFFGKRKRKETLGSSGSTNINTCQSAIDISAIPSRHTDYDSEDDLKMHRTIMGNRALSHDSIFISETPQEPPTPVRVFSQENVSDRIRTLQMKLQQNWKMGFSYPFGTPSKKQEDAGMSSEDDGLPRSPPETYLPQEIPNPNTSKFSDSHKHHSSLSLAGTGSEEEEQVTKSPSRVCSGESQLFSHQPKATIITQQTFDSSCLPGADFDILPELSSCLDNSAAKHKLSIKPRNQRSSKIRRLPLKKLSESQKDMICTLEEDESVGKEVMVEESYKGAISSPQELTDNAALFNMVSSELQSNLSHPDEKTYTSHSTSLMDSHCYENPSEGSESVKGLVYTVRQSSASDPKENIAPQYNKGDCETLEISPKNLSNMPLSVLNQENKQISCILSKSDMRTTKNIPAKKYVIAESDVSDKKSLKGAKEALESVSNKEATQRTSLLTNSNISLSTNPSQLPNLLHSENSSISLASCRNSSLEERPSLSQGKMKATQEKLESNDEDHLPAISDGILGGKAEKETNDLCGLRKFSVSSARWRSRSNSLNTKDASEHEKPLAMQVNFSINGEKTKKDIEMNSSQEKNRCINKQKSSLESESDIPGRALDSKTFALQPLDSNPVLSNSFGNLLQLSSPSHSSSEGQNPFQVKLRSTSLLLKYRDIGQESKECKGDNAELNLVKGEVTLSSLKVEKGEIRKIMDGNVTDLSNESFKTKLKSSEQGSTKPPLPRKPVLQHSSITNLNTSTEKQEKITKYPEFKTESRNMEKKQNPSEVPETSVFPPVTVTDYGRTAEMPTWISIAKQKQKIVEQDFSKEEKPEEQDKADAEKQIKEKKTMEEVVRQQSDLPQNIVSPSPFTASVGETKKETKLEMQDSSLRNSSSSHQNPAQPSLPSERGDIKPLRKIGHSPDQPSWMELAKKKSQAWSDMPQRIK</sequence>
<dbReference type="InterPro" id="IPR026713">
    <property type="entry name" value="CRACD-like"/>
</dbReference>
<feature type="domain" description="DUF4592" evidence="2">
    <location>
        <begin position="129"/>
        <end position="271"/>
    </location>
</feature>
<dbReference type="Pfam" id="PF15262">
    <property type="entry name" value="DUF4592"/>
    <property type="match status" value="1"/>
</dbReference>
<feature type="region of interest" description="Disordered" evidence="1">
    <location>
        <begin position="739"/>
        <end position="763"/>
    </location>
</feature>
<name>A0A0F7ZC11_CROAD</name>
<feature type="region of interest" description="Disordered" evidence="1">
    <location>
        <begin position="138"/>
        <end position="214"/>
    </location>
</feature>
<feature type="compositionally biased region" description="Basic and acidic residues" evidence="1">
    <location>
        <begin position="888"/>
        <end position="897"/>
    </location>
</feature>
<evidence type="ECO:0000256" key="1">
    <source>
        <dbReference type="SAM" id="MobiDB-lite"/>
    </source>
</evidence>
<proteinExistence type="evidence at transcript level"/>
<feature type="compositionally biased region" description="Basic and acidic residues" evidence="1">
    <location>
        <begin position="782"/>
        <end position="796"/>
    </location>
</feature>
<dbReference type="EMBL" id="GBEX01000479">
    <property type="protein sequence ID" value="JAI14081.1"/>
    <property type="molecule type" value="mRNA"/>
</dbReference>
<feature type="region of interest" description="Disordered" evidence="1">
    <location>
        <begin position="503"/>
        <end position="540"/>
    </location>
</feature>
<dbReference type="InterPro" id="IPR028030">
    <property type="entry name" value="DUF4592"/>
</dbReference>
<evidence type="ECO:0000313" key="3">
    <source>
        <dbReference type="EMBL" id="JAI14081.1"/>
    </source>
</evidence>
<dbReference type="PANTHER" id="PTHR47743">
    <property type="entry name" value="KIAA1210 / KIAA1211 FAMILY MEMBER"/>
    <property type="match status" value="1"/>
</dbReference>